<sequence>MYSRIHGILIVLVFFVCVPALAKTQGWQSIQSPHFRVHYQPQHHSWASAAAIELEVVRQRVLVQQNRALDVTVDAIVIDPFNLPNGFALPSSDSPFMALYVTPPQSDMAISHSPSWLKLLVLHEYIHLVHLSQPSRHTLKQTLRDLSDSYDLASAVLPRWVAEGYATLQESKLTGKGRLYDNYSEALLRAYARHGALLPYHSLSDGDGSYRASAMAYLLGARFLAWLEQEYDEATLDAVWTRVNAVEGRNFESAFAGVFGRSALQLYRRFIAEYTHQAMLSAPQAPLVDSQEVMQFDFAARDVQFSTNKQKFLAVESSPSSEITLNVYQSEEDQAAVAEFEQRQAALLKADPEDIPDKRPDSFSRKKLASLVPVNFSGIYHPQWFDEDTIYFVARKKVYEGWQNALFKWQIEADKVVKITNTLGIRRFTIVDTSTLIAERVEHGYSQLIQLNLSDQKQTSLSSYELDTVYDYPLMSPKGAQLAYLKTDQTGLWRLYVAKNHALNADHIAVPVPDEAQYVTSPRWDNEGTGLYFIAGHQGALGVYYYHLANEQLVQLSLGEYVVEALVGEYDSQLWFIESTPYGTKLSALTEIDTLKAQQPKTTQPAPFVASQFKAPEQVKKLPTSWSTGPYTSKPQDWSLALSVQSASASTQLVSFALTGADILKQQSWQVGVSKSLFDDVLLGGYADFAYQRDDIKLRNQLKLYQLDIAEQSLDPKRQQAQHGWSNTLDVSLAHVWQKWRWQPYLGGVVEKHRYHETAHSYWLGQRVSFHHNQQQFAFNAALDGAKVWGENAGHDIQFNSEAVIWDWPVYARADNRYRQHRVMEIGGFATNSLYTGVGASQQPITALPFWFDTGNHYLGYEFATSWRTGRPRLYYAQHHLDSVRVANSWGVKWQLELSERILGSAANYAPAGISNMRLDIGFARLSAQQHDKEWRTWLGLWHPW</sequence>
<protein>
    <recommendedName>
        <fullName evidence="3">Peptidase MA-like domain-containing protein</fullName>
    </recommendedName>
</protein>
<dbReference type="AlphaFoldDB" id="A0A167GQA9"/>
<dbReference type="InterPro" id="IPR011042">
    <property type="entry name" value="6-blade_b-propeller_TolB-like"/>
</dbReference>
<organism evidence="1 2">
    <name type="scientific">Pseudoalteromonas luteoviolacea H33</name>
    <dbReference type="NCBI Taxonomy" id="1365251"/>
    <lineage>
        <taxon>Bacteria</taxon>
        <taxon>Pseudomonadati</taxon>
        <taxon>Pseudomonadota</taxon>
        <taxon>Gammaproteobacteria</taxon>
        <taxon>Alteromonadales</taxon>
        <taxon>Pseudoalteromonadaceae</taxon>
        <taxon>Pseudoalteromonas</taxon>
    </lineage>
</organism>
<evidence type="ECO:0000313" key="2">
    <source>
        <dbReference type="Proteomes" id="UP000076503"/>
    </source>
</evidence>
<dbReference type="RefSeq" id="WP_063359973.1">
    <property type="nucleotide sequence ID" value="NZ_AUXZ01000002.1"/>
</dbReference>
<evidence type="ECO:0008006" key="3">
    <source>
        <dbReference type="Google" id="ProtNLM"/>
    </source>
</evidence>
<dbReference type="Gene3D" id="2.120.10.30">
    <property type="entry name" value="TolB, C-terminal domain"/>
    <property type="match status" value="1"/>
</dbReference>
<evidence type="ECO:0000313" key="1">
    <source>
        <dbReference type="EMBL" id="KZN56282.1"/>
    </source>
</evidence>
<accession>A0A167GQA9</accession>
<dbReference type="Proteomes" id="UP000076503">
    <property type="component" value="Unassembled WGS sequence"/>
</dbReference>
<dbReference type="PATRIC" id="fig|1365251.3.peg.159"/>
<proteinExistence type="predicted"/>
<dbReference type="SUPFAM" id="SSF82171">
    <property type="entry name" value="DPP6 N-terminal domain-like"/>
    <property type="match status" value="1"/>
</dbReference>
<reference evidence="1 2" key="1">
    <citation type="submission" date="2013-07" db="EMBL/GenBank/DDBJ databases">
        <title>Comparative Genomic and Metabolomic Analysis of Twelve Strains of Pseudoalteromonas luteoviolacea.</title>
        <authorList>
            <person name="Vynne N.G."/>
            <person name="Mansson M."/>
            <person name="Gram L."/>
        </authorList>
    </citation>
    <scope>NUCLEOTIDE SEQUENCE [LARGE SCALE GENOMIC DNA]</scope>
    <source>
        <strain evidence="1 2">H33</strain>
    </source>
</reference>
<dbReference type="OrthoDB" id="33879at2"/>
<name>A0A167GQA9_9GAMM</name>
<gene>
    <name evidence="1" type="ORF">N476_06550</name>
</gene>
<comment type="caution">
    <text evidence="1">The sequence shown here is derived from an EMBL/GenBank/DDBJ whole genome shotgun (WGS) entry which is preliminary data.</text>
</comment>
<dbReference type="EMBL" id="AUXZ01000002">
    <property type="protein sequence ID" value="KZN56282.1"/>
    <property type="molecule type" value="Genomic_DNA"/>
</dbReference>